<keyword evidence="3" id="KW-1185">Reference proteome</keyword>
<gene>
    <name evidence="2" type="ORF">ACFPIE_09990</name>
</gene>
<protein>
    <submittedName>
        <fullName evidence="2">Uncharacterized protein</fullName>
    </submittedName>
</protein>
<evidence type="ECO:0000256" key="1">
    <source>
        <dbReference type="SAM" id="Phobius"/>
    </source>
</evidence>
<sequence length="50" mass="5539">MLAERILILTLFLAAVGALITSNQTAFLLCGIAAIPLGVWVLYRMVRKHR</sequence>
<name>A0ABW0FRU3_9CAUL</name>
<keyword evidence="1" id="KW-0472">Membrane</keyword>
<organism evidence="2 3">
    <name type="scientific">Brevundimonas staleyi</name>
    <dbReference type="NCBI Taxonomy" id="74326"/>
    <lineage>
        <taxon>Bacteria</taxon>
        <taxon>Pseudomonadati</taxon>
        <taxon>Pseudomonadota</taxon>
        <taxon>Alphaproteobacteria</taxon>
        <taxon>Caulobacterales</taxon>
        <taxon>Caulobacteraceae</taxon>
        <taxon>Brevundimonas</taxon>
    </lineage>
</organism>
<feature type="transmembrane region" description="Helical" evidence="1">
    <location>
        <begin position="27"/>
        <end position="46"/>
    </location>
</feature>
<keyword evidence="1" id="KW-1133">Transmembrane helix</keyword>
<dbReference type="EMBL" id="JBHSLF010000019">
    <property type="protein sequence ID" value="MFC5344246.1"/>
    <property type="molecule type" value="Genomic_DNA"/>
</dbReference>
<evidence type="ECO:0000313" key="3">
    <source>
        <dbReference type="Proteomes" id="UP001596152"/>
    </source>
</evidence>
<evidence type="ECO:0000313" key="2">
    <source>
        <dbReference type="EMBL" id="MFC5344246.1"/>
    </source>
</evidence>
<comment type="caution">
    <text evidence="2">The sequence shown here is derived from an EMBL/GenBank/DDBJ whole genome shotgun (WGS) entry which is preliminary data.</text>
</comment>
<reference evidence="3" key="1">
    <citation type="journal article" date="2019" name="Int. J. Syst. Evol. Microbiol.">
        <title>The Global Catalogue of Microorganisms (GCM) 10K type strain sequencing project: providing services to taxonomists for standard genome sequencing and annotation.</title>
        <authorList>
            <consortium name="The Broad Institute Genomics Platform"/>
            <consortium name="The Broad Institute Genome Sequencing Center for Infectious Disease"/>
            <person name="Wu L."/>
            <person name="Ma J."/>
        </authorList>
    </citation>
    <scope>NUCLEOTIDE SEQUENCE [LARGE SCALE GENOMIC DNA]</scope>
    <source>
        <strain evidence="3">JCM 12125</strain>
    </source>
</reference>
<proteinExistence type="predicted"/>
<keyword evidence="1" id="KW-0812">Transmembrane</keyword>
<dbReference type="Proteomes" id="UP001596152">
    <property type="component" value="Unassembled WGS sequence"/>
</dbReference>
<dbReference type="RefSeq" id="WP_374037565.1">
    <property type="nucleotide sequence ID" value="NZ_CP169082.1"/>
</dbReference>
<accession>A0ABW0FRU3</accession>